<accession>A0ABR0ENL2</accession>
<evidence type="ECO:0000256" key="3">
    <source>
        <dbReference type="ARBA" id="ARBA00023002"/>
    </source>
</evidence>
<protein>
    <recommendedName>
        <fullName evidence="4">FAD-binding domain-containing protein</fullName>
    </recommendedName>
</protein>
<evidence type="ECO:0000256" key="2">
    <source>
        <dbReference type="ARBA" id="ARBA00022827"/>
    </source>
</evidence>
<evidence type="ECO:0000313" key="6">
    <source>
        <dbReference type="Proteomes" id="UP001305779"/>
    </source>
</evidence>
<keyword evidence="3" id="KW-0560">Oxidoreductase</keyword>
<dbReference type="InterPro" id="IPR002938">
    <property type="entry name" value="FAD-bd"/>
</dbReference>
<dbReference type="Pfam" id="PF01494">
    <property type="entry name" value="FAD_binding_3"/>
    <property type="match status" value="1"/>
</dbReference>
<evidence type="ECO:0000256" key="1">
    <source>
        <dbReference type="ARBA" id="ARBA00022630"/>
    </source>
</evidence>
<keyword evidence="6" id="KW-1185">Reference proteome</keyword>
<proteinExistence type="predicted"/>
<dbReference type="Proteomes" id="UP001305779">
    <property type="component" value="Unassembled WGS sequence"/>
</dbReference>
<evidence type="ECO:0000313" key="5">
    <source>
        <dbReference type="EMBL" id="KAK4502773.1"/>
    </source>
</evidence>
<dbReference type="PANTHER" id="PTHR43004:SF8">
    <property type="entry name" value="FAD-BINDING DOMAIN-CONTAINING PROTEIN-RELATED"/>
    <property type="match status" value="1"/>
</dbReference>
<keyword evidence="2" id="KW-0274">FAD</keyword>
<organism evidence="5 6">
    <name type="scientific">Zasmidium cellare</name>
    <name type="common">Wine cellar mold</name>
    <name type="synonym">Racodium cellare</name>
    <dbReference type="NCBI Taxonomy" id="395010"/>
    <lineage>
        <taxon>Eukaryota</taxon>
        <taxon>Fungi</taxon>
        <taxon>Dikarya</taxon>
        <taxon>Ascomycota</taxon>
        <taxon>Pezizomycotina</taxon>
        <taxon>Dothideomycetes</taxon>
        <taxon>Dothideomycetidae</taxon>
        <taxon>Mycosphaerellales</taxon>
        <taxon>Mycosphaerellaceae</taxon>
        <taxon>Zasmidium</taxon>
    </lineage>
</organism>
<comment type="caution">
    <text evidence="5">The sequence shown here is derived from an EMBL/GenBank/DDBJ whole genome shotgun (WGS) entry which is preliminary data.</text>
</comment>
<feature type="domain" description="FAD-binding" evidence="4">
    <location>
        <begin position="4"/>
        <end position="241"/>
    </location>
</feature>
<dbReference type="InterPro" id="IPR050641">
    <property type="entry name" value="RIFMO-like"/>
</dbReference>
<evidence type="ECO:0000259" key="4">
    <source>
        <dbReference type="Pfam" id="PF01494"/>
    </source>
</evidence>
<name>A0ABR0ENL2_ZASCE</name>
<keyword evidence="1" id="KW-0285">Flavoprotein</keyword>
<sequence length="242" mass="27736">MAALDCLRDIGLDKQCYDVGMAGDTMQHTRWSNGFAGEEYARIYSWGNDPKRKGDYERASPSMPLDLPQTLLEPILTRHATLNGFKLRFNTSFVSFQQEESGGPIRTTLHDNVINTDYTARSKYLFGADGARSRIARQLDLPMIKREGQGFAINILIEADLGHLMEHRKGNLHWVLTPDKEHPDFAWVACMRMVKPWHEWLCIIFPEPDAERKAREPEEYIQRVHEFIGDDSVEVTIKGIST</sequence>
<dbReference type="Gene3D" id="3.50.50.60">
    <property type="entry name" value="FAD/NAD(P)-binding domain"/>
    <property type="match status" value="1"/>
</dbReference>
<dbReference type="EMBL" id="JAXOVC010000004">
    <property type="protein sequence ID" value="KAK4502773.1"/>
    <property type="molecule type" value="Genomic_DNA"/>
</dbReference>
<gene>
    <name evidence="5" type="ORF">PRZ48_006199</name>
</gene>
<dbReference type="PANTHER" id="PTHR43004">
    <property type="entry name" value="TRK SYSTEM POTASSIUM UPTAKE PROTEIN"/>
    <property type="match status" value="1"/>
</dbReference>
<dbReference type="InterPro" id="IPR036188">
    <property type="entry name" value="FAD/NAD-bd_sf"/>
</dbReference>
<dbReference type="SUPFAM" id="SSF51905">
    <property type="entry name" value="FAD/NAD(P)-binding domain"/>
    <property type="match status" value="1"/>
</dbReference>
<reference evidence="5 6" key="1">
    <citation type="journal article" date="2023" name="G3 (Bethesda)">
        <title>A chromosome-level genome assembly of Zasmidium syzygii isolated from banana leaves.</title>
        <authorList>
            <person name="van Westerhoven A.C."/>
            <person name="Mehrabi R."/>
            <person name="Talebi R."/>
            <person name="Steentjes M.B.F."/>
            <person name="Corcolon B."/>
            <person name="Chong P.A."/>
            <person name="Kema G.H.J."/>
            <person name="Seidl M.F."/>
        </authorList>
    </citation>
    <scope>NUCLEOTIDE SEQUENCE [LARGE SCALE GENOMIC DNA]</scope>
    <source>
        <strain evidence="5 6">P124</strain>
    </source>
</reference>